<feature type="transmembrane region" description="Helical" evidence="1">
    <location>
        <begin position="170"/>
        <end position="192"/>
    </location>
</feature>
<feature type="transmembrane region" description="Helical" evidence="1">
    <location>
        <begin position="128"/>
        <end position="150"/>
    </location>
</feature>
<dbReference type="InterPro" id="IPR029164">
    <property type="entry name" value="PIG-Y"/>
</dbReference>
<dbReference type="PANTHER" id="PTHR36485">
    <property type="entry name" value="OS01G0939000 PROTEIN"/>
    <property type="match status" value="1"/>
</dbReference>
<evidence type="ECO:0000313" key="2">
    <source>
        <dbReference type="EMBL" id="CAF2140089.1"/>
    </source>
</evidence>
<dbReference type="Pfam" id="PF15159">
    <property type="entry name" value="PIG-Y"/>
    <property type="match status" value="1"/>
</dbReference>
<feature type="non-terminal residue" evidence="2">
    <location>
        <position position="1"/>
    </location>
</feature>
<feature type="transmembrane region" description="Helical" evidence="1">
    <location>
        <begin position="42"/>
        <end position="62"/>
    </location>
</feature>
<keyword evidence="1" id="KW-1133">Transmembrane helix</keyword>
<keyword evidence="1" id="KW-0472">Membrane</keyword>
<dbReference type="Proteomes" id="UP001295469">
    <property type="component" value="Chromosome A02"/>
</dbReference>
<gene>
    <name evidence="2" type="ORF">DARMORV10_A02P19730.1</name>
</gene>
<protein>
    <submittedName>
        <fullName evidence="2">(rape) hypothetical protein</fullName>
    </submittedName>
</protein>
<dbReference type="PANTHER" id="PTHR36485:SF1">
    <property type="entry name" value="TRANSMEMBRANE PROTEIN"/>
    <property type="match status" value="1"/>
</dbReference>
<dbReference type="AlphaFoldDB" id="A0A816X065"/>
<feature type="transmembrane region" description="Helical" evidence="1">
    <location>
        <begin position="82"/>
        <end position="107"/>
    </location>
</feature>
<evidence type="ECO:0000256" key="1">
    <source>
        <dbReference type="SAM" id="Phobius"/>
    </source>
</evidence>
<reference evidence="2" key="1">
    <citation type="submission" date="2021-01" db="EMBL/GenBank/DDBJ databases">
        <authorList>
            <consortium name="Genoscope - CEA"/>
            <person name="William W."/>
        </authorList>
    </citation>
    <scope>NUCLEOTIDE SEQUENCE</scope>
</reference>
<keyword evidence="1" id="KW-0812">Transmembrane</keyword>
<accession>A0A816X065</accession>
<proteinExistence type="predicted"/>
<sequence>AWWFSRSVAASWRLGSLFNSNSSRLWLVDVFLGDPSSFGSPYLVFILGLLGCGDGLVLWRFWSHWFLCSRLPLLTLEVGSFMSLSIVLWFSKATAGVASSASLLALVSRYYSDLPMKLLRTTTTTGELFWGYFFVIIGSVSFFGFVFAVIASTLLPLSQNQLNQGLKNDRYYYCFLVPLTIPVITVAVYFHWLSMKLFKHA</sequence>
<organism evidence="2">
    <name type="scientific">Brassica napus</name>
    <name type="common">Rape</name>
    <dbReference type="NCBI Taxonomy" id="3708"/>
    <lineage>
        <taxon>Eukaryota</taxon>
        <taxon>Viridiplantae</taxon>
        <taxon>Streptophyta</taxon>
        <taxon>Embryophyta</taxon>
        <taxon>Tracheophyta</taxon>
        <taxon>Spermatophyta</taxon>
        <taxon>Magnoliopsida</taxon>
        <taxon>eudicotyledons</taxon>
        <taxon>Gunneridae</taxon>
        <taxon>Pentapetalae</taxon>
        <taxon>rosids</taxon>
        <taxon>malvids</taxon>
        <taxon>Brassicales</taxon>
        <taxon>Brassicaceae</taxon>
        <taxon>Brassiceae</taxon>
        <taxon>Brassica</taxon>
    </lineage>
</organism>
<name>A0A816X065_BRANA</name>
<dbReference type="EMBL" id="HG994356">
    <property type="protein sequence ID" value="CAF2140089.1"/>
    <property type="molecule type" value="Genomic_DNA"/>
</dbReference>